<keyword evidence="2" id="KW-1185">Reference proteome</keyword>
<protein>
    <submittedName>
        <fullName evidence="1">Uncharacterized protein</fullName>
    </submittedName>
</protein>
<evidence type="ECO:0000313" key="1">
    <source>
        <dbReference type="EMBL" id="PRQ59558.1"/>
    </source>
</evidence>
<dbReference type="Proteomes" id="UP000238479">
    <property type="component" value="Chromosome 1"/>
</dbReference>
<dbReference type="Gramene" id="PRQ59558">
    <property type="protein sequence ID" value="PRQ59558"/>
    <property type="gene ID" value="RchiOBHm_Chr1g0371501"/>
</dbReference>
<name>A0A2P6SLI7_ROSCH</name>
<reference evidence="1 2" key="1">
    <citation type="journal article" date="2018" name="Nat. Genet.">
        <title>The Rosa genome provides new insights in the design of modern roses.</title>
        <authorList>
            <person name="Bendahmane M."/>
        </authorList>
    </citation>
    <scope>NUCLEOTIDE SEQUENCE [LARGE SCALE GENOMIC DNA]</scope>
    <source>
        <strain evidence="2">cv. Old Blush</strain>
    </source>
</reference>
<organism evidence="1 2">
    <name type="scientific">Rosa chinensis</name>
    <name type="common">China rose</name>
    <dbReference type="NCBI Taxonomy" id="74649"/>
    <lineage>
        <taxon>Eukaryota</taxon>
        <taxon>Viridiplantae</taxon>
        <taxon>Streptophyta</taxon>
        <taxon>Embryophyta</taxon>
        <taxon>Tracheophyta</taxon>
        <taxon>Spermatophyta</taxon>
        <taxon>Magnoliopsida</taxon>
        <taxon>eudicotyledons</taxon>
        <taxon>Gunneridae</taxon>
        <taxon>Pentapetalae</taxon>
        <taxon>rosids</taxon>
        <taxon>fabids</taxon>
        <taxon>Rosales</taxon>
        <taxon>Rosaceae</taxon>
        <taxon>Rosoideae</taxon>
        <taxon>Rosoideae incertae sedis</taxon>
        <taxon>Rosa</taxon>
    </lineage>
</organism>
<accession>A0A2P6SLI7</accession>
<sequence length="50" mass="5905">MLVCCWMETKHCRIVKYGAYLTVDRVQGSGCTQQATYKVEWQNWIHVKDP</sequence>
<dbReference type="EMBL" id="PDCK01000039">
    <property type="protein sequence ID" value="PRQ59558.1"/>
    <property type="molecule type" value="Genomic_DNA"/>
</dbReference>
<dbReference type="AlphaFoldDB" id="A0A2P6SLI7"/>
<comment type="caution">
    <text evidence="1">The sequence shown here is derived from an EMBL/GenBank/DDBJ whole genome shotgun (WGS) entry which is preliminary data.</text>
</comment>
<gene>
    <name evidence="1" type="ORF">RchiOBHm_Chr1g0371501</name>
</gene>
<proteinExistence type="predicted"/>
<evidence type="ECO:0000313" key="2">
    <source>
        <dbReference type="Proteomes" id="UP000238479"/>
    </source>
</evidence>